<evidence type="ECO:0000256" key="1">
    <source>
        <dbReference type="ARBA" id="ARBA00001946"/>
    </source>
</evidence>
<dbReference type="EMBL" id="UINC01172032">
    <property type="protein sequence ID" value="SVD76900.1"/>
    <property type="molecule type" value="Genomic_DNA"/>
</dbReference>
<evidence type="ECO:0000256" key="5">
    <source>
        <dbReference type="ARBA" id="ARBA00022723"/>
    </source>
</evidence>
<comment type="cofactor">
    <cofactor evidence="1">
        <name>Mg(2+)</name>
        <dbReference type="ChEBI" id="CHEBI:18420"/>
    </cofactor>
</comment>
<keyword evidence="3" id="KW-0808">Transferase</keyword>
<keyword evidence="6" id="KW-0547">Nucleotide-binding</keyword>
<keyword evidence="4" id="KW-0548">Nucleotidyltransferase</keyword>
<evidence type="ECO:0000256" key="4">
    <source>
        <dbReference type="ARBA" id="ARBA00022695"/>
    </source>
</evidence>
<evidence type="ECO:0000256" key="6">
    <source>
        <dbReference type="ARBA" id="ARBA00022741"/>
    </source>
</evidence>
<feature type="non-terminal residue" evidence="9">
    <location>
        <position position="263"/>
    </location>
</feature>
<dbReference type="PANTHER" id="PTHR32057:SF14">
    <property type="entry name" value="PROTEIN ADENYLYLTRANSFERASE SELO, MITOCHONDRIAL"/>
    <property type="match status" value="1"/>
</dbReference>
<dbReference type="PANTHER" id="PTHR32057">
    <property type="entry name" value="PROTEIN ADENYLYLTRANSFERASE SELO, MITOCHONDRIAL"/>
    <property type="match status" value="1"/>
</dbReference>
<name>A0A382Y183_9ZZZZ</name>
<organism evidence="9">
    <name type="scientific">marine metagenome</name>
    <dbReference type="NCBI Taxonomy" id="408172"/>
    <lineage>
        <taxon>unclassified sequences</taxon>
        <taxon>metagenomes</taxon>
        <taxon>ecological metagenomes</taxon>
    </lineage>
</organism>
<protein>
    <recommendedName>
        <fullName evidence="10">Selenoprotein O</fullName>
    </recommendedName>
</protein>
<dbReference type="InterPro" id="IPR003846">
    <property type="entry name" value="SelO"/>
</dbReference>
<proteinExistence type="inferred from homology"/>
<keyword evidence="5" id="KW-0479">Metal-binding</keyword>
<comment type="similarity">
    <text evidence="2">Belongs to the SELO family.</text>
</comment>
<gene>
    <name evidence="9" type="ORF">METZ01_LOCUS429754</name>
</gene>
<evidence type="ECO:0000256" key="8">
    <source>
        <dbReference type="ARBA" id="ARBA00022842"/>
    </source>
</evidence>
<dbReference type="GO" id="GO:0070733">
    <property type="term" value="F:AMPylase activity"/>
    <property type="evidence" value="ECO:0007669"/>
    <property type="project" value="TreeGrafter"/>
</dbReference>
<evidence type="ECO:0000313" key="9">
    <source>
        <dbReference type="EMBL" id="SVD76900.1"/>
    </source>
</evidence>
<evidence type="ECO:0000256" key="7">
    <source>
        <dbReference type="ARBA" id="ARBA00022840"/>
    </source>
</evidence>
<sequence length="263" mass="29376">MNENFKNSEKIKFDNSYARLPEKFYSNVNPTPVKNPNLIKLNMRLASSLGINLESIDCEKVLSGNLLLDGSKPIAMAYAGHQFGHWVPQLGDGRAILLGEVIDVKGDRRDIQLKGCGPTPFSRMGDGRAWLGPILREYILSEAMENLGVPTTRALSAISTGENILREQEFPGAILTRVAHSHIRVGTFQYFAARQDQESLKILADYVINRHYSYCKNEKNIYLSLLKAIIRCQASLVSKWMGIGFIHGVLNTDNTSIYGETID</sequence>
<reference evidence="9" key="1">
    <citation type="submission" date="2018-05" db="EMBL/GenBank/DDBJ databases">
        <authorList>
            <person name="Lanie J.A."/>
            <person name="Ng W.-L."/>
            <person name="Kazmierczak K.M."/>
            <person name="Andrzejewski T.M."/>
            <person name="Davidsen T.M."/>
            <person name="Wayne K.J."/>
            <person name="Tettelin H."/>
            <person name="Glass J.I."/>
            <person name="Rusch D."/>
            <person name="Podicherti R."/>
            <person name="Tsui H.-C.T."/>
            <person name="Winkler M.E."/>
        </authorList>
    </citation>
    <scope>NUCLEOTIDE SEQUENCE</scope>
</reference>
<evidence type="ECO:0000256" key="3">
    <source>
        <dbReference type="ARBA" id="ARBA00022679"/>
    </source>
</evidence>
<dbReference type="GO" id="GO:0046872">
    <property type="term" value="F:metal ion binding"/>
    <property type="evidence" value="ECO:0007669"/>
    <property type="project" value="UniProtKB-KW"/>
</dbReference>
<dbReference type="Pfam" id="PF02696">
    <property type="entry name" value="SelO"/>
    <property type="match status" value="1"/>
</dbReference>
<evidence type="ECO:0000256" key="2">
    <source>
        <dbReference type="ARBA" id="ARBA00009747"/>
    </source>
</evidence>
<dbReference type="AlphaFoldDB" id="A0A382Y183"/>
<keyword evidence="7" id="KW-0067">ATP-binding</keyword>
<dbReference type="GO" id="GO:0005524">
    <property type="term" value="F:ATP binding"/>
    <property type="evidence" value="ECO:0007669"/>
    <property type="project" value="UniProtKB-KW"/>
</dbReference>
<evidence type="ECO:0008006" key="10">
    <source>
        <dbReference type="Google" id="ProtNLM"/>
    </source>
</evidence>
<accession>A0A382Y183</accession>
<keyword evidence="8" id="KW-0460">Magnesium</keyword>